<dbReference type="PANTHER" id="PTHR42928:SF5">
    <property type="entry name" value="BLR1237 PROTEIN"/>
    <property type="match status" value="1"/>
</dbReference>
<evidence type="ECO:0000313" key="2">
    <source>
        <dbReference type="EMBL" id="EHK66910.1"/>
    </source>
</evidence>
<comment type="similarity">
    <text evidence="1">Belongs to the UPF0065 (bug) family.</text>
</comment>
<evidence type="ECO:0000256" key="1">
    <source>
        <dbReference type="ARBA" id="ARBA00006987"/>
    </source>
</evidence>
<dbReference type="PATRIC" id="fig|477184.5.peg.1491"/>
<dbReference type="Pfam" id="PF03401">
    <property type="entry name" value="TctC"/>
    <property type="match status" value="1"/>
</dbReference>
<name>H0F415_9BURK</name>
<dbReference type="EMBL" id="AGUF01000033">
    <property type="protein sequence ID" value="EHK66910.1"/>
    <property type="molecule type" value="Genomic_DNA"/>
</dbReference>
<dbReference type="STRING" id="477184.KYC_07535"/>
<dbReference type="Gene3D" id="3.40.190.150">
    <property type="entry name" value="Bordetella uptake gene, domain 1"/>
    <property type="match status" value="1"/>
</dbReference>
<dbReference type="CDD" id="cd13578">
    <property type="entry name" value="PBP2_Bug27"/>
    <property type="match status" value="1"/>
</dbReference>
<proteinExistence type="inferred from homology"/>
<organism evidence="2 3">
    <name type="scientific">Achromobacter arsenitoxydans SY8</name>
    <dbReference type="NCBI Taxonomy" id="477184"/>
    <lineage>
        <taxon>Bacteria</taxon>
        <taxon>Pseudomonadati</taxon>
        <taxon>Pseudomonadota</taxon>
        <taxon>Betaproteobacteria</taxon>
        <taxon>Burkholderiales</taxon>
        <taxon>Alcaligenaceae</taxon>
        <taxon>Achromobacter</taxon>
    </lineage>
</organism>
<dbReference type="InterPro" id="IPR005064">
    <property type="entry name" value="BUG"/>
</dbReference>
<dbReference type="PANTHER" id="PTHR42928">
    <property type="entry name" value="TRICARBOXYLATE-BINDING PROTEIN"/>
    <property type="match status" value="1"/>
</dbReference>
<dbReference type="Proteomes" id="UP000003113">
    <property type="component" value="Unassembled WGS sequence"/>
</dbReference>
<keyword evidence="2" id="KW-0675">Receptor</keyword>
<evidence type="ECO:0000313" key="3">
    <source>
        <dbReference type="Proteomes" id="UP000003113"/>
    </source>
</evidence>
<dbReference type="PIRSF" id="PIRSF017082">
    <property type="entry name" value="YflP"/>
    <property type="match status" value="1"/>
</dbReference>
<dbReference type="eggNOG" id="COG3181">
    <property type="taxonomic scope" value="Bacteria"/>
</dbReference>
<reference evidence="2 3" key="1">
    <citation type="journal article" date="2012" name="J. Bacteriol.">
        <title>Genome sequence of the highly efficient arsenite-oxidizing bacterium Achromobacter arsenitoxydans SY8.</title>
        <authorList>
            <person name="Li X."/>
            <person name="Hu Y."/>
            <person name="Gong J."/>
            <person name="Lin Y."/>
            <person name="Johnstone L."/>
            <person name="Rensing C."/>
            <person name="Wang G."/>
        </authorList>
    </citation>
    <scope>NUCLEOTIDE SEQUENCE [LARGE SCALE GENOMIC DNA]</scope>
    <source>
        <strain evidence="2 3">SY8</strain>
    </source>
</reference>
<keyword evidence="3" id="KW-1185">Reference proteome</keyword>
<protein>
    <submittedName>
        <fullName evidence="2">Extra-cytoplasmic solute receptor family protein 99</fullName>
    </submittedName>
</protein>
<accession>H0F415</accession>
<sequence>MRGHAHTEETNSMHAAPARGRFIAAALLTATAFILPAAPALADYPDRDVKIIVPFPAGGTADIAARVVAAELGKSWKKSVVVDNKAGAGGNVGSAEAARATPDGYTLLMGTVSTHAINQSVYAKLPYDPVKDFVPVTLVIPVPNILELNPAFADKHGIRTVADLIKYLKANPASVNMASTGNGTSTHLSGELFQTMTGTRMTHVPYKGSSPALTDVMAGSADLIFDNLPSSMGFIKGGKLRPLAVTTASRSPALPDVPTMAEAGVQGYEASSWFGLLAPAGTPADIVQKIQRDVAAALQQESVRAQLQAQGATPSGNTPAQFKQFMAQETVKWADVVKKSGAKVD</sequence>
<dbReference type="InterPro" id="IPR042100">
    <property type="entry name" value="Bug_dom1"/>
</dbReference>
<dbReference type="SUPFAM" id="SSF53850">
    <property type="entry name" value="Periplasmic binding protein-like II"/>
    <property type="match status" value="1"/>
</dbReference>
<comment type="caution">
    <text evidence="2">The sequence shown here is derived from an EMBL/GenBank/DDBJ whole genome shotgun (WGS) entry which is preliminary data.</text>
</comment>
<dbReference type="AlphaFoldDB" id="H0F415"/>
<dbReference type="Gene3D" id="3.40.190.10">
    <property type="entry name" value="Periplasmic binding protein-like II"/>
    <property type="match status" value="1"/>
</dbReference>
<gene>
    <name evidence="2" type="ORF">KYC_07535</name>
</gene>